<feature type="chain" id="PRO_5027052139" evidence="1">
    <location>
        <begin position="23"/>
        <end position="364"/>
    </location>
</feature>
<gene>
    <name evidence="3" type="ORF">GK108_28590</name>
</gene>
<feature type="domain" description="IPT/TIG" evidence="2">
    <location>
        <begin position="126"/>
        <end position="198"/>
    </location>
</feature>
<feature type="signal peptide" evidence="1">
    <location>
        <begin position="1"/>
        <end position="22"/>
    </location>
</feature>
<dbReference type="CDD" id="cd00102">
    <property type="entry name" value="IPT"/>
    <property type="match status" value="1"/>
</dbReference>
<evidence type="ECO:0000313" key="3">
    <source>
        <dbReference type="EMBL" id="NDU98872.1"/>
    </source>
</evidence>
<keyword evidence="1" id="KW-0732">Signal</keyword>
<reference evidence="3 4" key="1">
    <citation type="submission" date="2020-02" db="EMBL/GenBank/DDBJ databases">
        <title>Draft genome sequence of two Spirosoma agri KCTC 52727 and Spirosoma terrae KCTC 52035.</title>
        <authorList>
            <person name="Rojas J."/>
            <person name="Ambika Manirajan B."/>
            <person name="Suarez C."/>
            <person name="Ratering S."/>
            <person name="Schnell S."/>
        </authorList>
    </citation>
    <scope>NUCLEOTIDE SEQUENCE [LARGE SCALE GENOMIC DNA]</scope>
    <source>
        <strain evidence="3 4">KCTC 52035</strain>
    </source>
</reference>
<proteinExistence type="predicted"/>
<dbReference type="PROSITE" id="PS51257">
    <property type="entry name" value="PROKAR_LIPOPROTEIN"/>
    <property type="match status" value="1"/>
</dbReference>
<dbReference type="Gene3D" id="2.60.40.10">
    <property type="entry name" value="Immunoglobulins"/>
    <property type="match status" value="2"/>
</dbReference>
<dbReference type="InterPro" id="IPR014756">
    <property type="entry name" value="Ig_E-set"/>
</dbReference>
<protein>
    <submittedName>
        <fullName evidence="3">Cell shape determination protein CcmA</fullName>
    </submittedName>
</protein>
<evidence type="ECO:0000313" key="4">
    <source>
        <dbReference type="Proteomes" id="UP000474175"/>
    </source>
</evidence>
<sequence length="364" mass="38942">MIFNRFSRLAGFSLLTVLAGLAISSCEKDTDGSPQIGPGNPVAKALSPDSAAGGATITLTGTGLGDIRSIVFDKGNVAAGFQSTLNTDNAIIFRVPTEVSGGSQNIIFTNSAGRTLTVPFRGLAYPTVSDVSNYNFTKGTTITITGNNLDDVTAVAVADSVKGISDAATIVSKEKKQLVVQMPSTTLTRGTLTITNSTGRMRTKQEFVNIDRAYKIFTDAYGDGFQDGSWGDAAVISTKEFKSGTASIGKNFQKGNWHLIGFANWSSSAIAYSADYTYVTGWIKGASADYSLYLTTDAGKAGFGDYVDKNKIDVKAGTWTYFKLKLSDIDFWTAGKTLKQVGFRIQGPDKQDETFYFDDIVLVK</sequence>
<dbReference type="Pfam" id="PF01833">
    <property type="entry name" value="TIG"/>
    <property type="match status" value="2"/>
</dbReference>
<accession>A0A6L9LHP7</accession>
<organism evidence="3 4">
    <name type="scientific">Spirosoma terrae</name>
    <dbReference type="NCBI Taxonomy" id="1968276"/>
    <lineage>
        <taxon>Bacteria</taxon>
        <taxon>Pseudomonadati</taxon>
        <taxon>Bacteroidota</taxon>
        <taxon>Cytophagia</taxon>
        <taxon>Cytophagales</taxon>
        <taxon>Cytophagaceae</taxon>
        <taxon>Spirosoma</taxon>
    </lineage>
</organism>
<evidence type="ECO:0000256" key="1">
    <source>
        <dbReference type="SAM" id="SignalP"/>
    </source>
</evidence>
<dbReference type="InterPro" id="IPR013783">
    <property type="entry name" value="Ig-like_fold"/>
</dbReference>
<feature type="domain" description="IPT/TIG" evidence="2">
    <location>
        <begin position="42"/>
        <end position="114"/>
    </location>
</feature>
<dbReference type="SUPFAM" id="SSF81296">
    <property type="entry name" value="E set domains"/>
    <property type="match status" value="2"/>
</dbReference>
<dbReference type="Gene3D" id="2.60.120.260">
    <property type="entry name" value="Galactose-binding domain-like"/>
    <property type="match status" value="1"/>
</dbReference>
<keyword evidence="4" id="KW-1185">Reference proteome</keyword>
<name>A0A6L9LHP7_9BACT</name>
<dbReference type="EMBL" id="JAAFZH010000021">
    <property type="protein sequence ID" value="NDU98872.1"/>
    <property type="molecule type" value="Genomic_DNA"/>
</dbReference>
<dbReference type="Proteomes" id="UP000474175">
    <property type="component" value="Unassembled WGS sequence"/>
</dbReference>
<comment type="caution">
    <text evidence="3">The sequence shown here is derived from an EMBL/GenBank/DDBJ whole genome shotgun (WGS) entry which is preliminary data.</text>
</comment>
<dbReference type="RefSeq" id="WP_163955004.1">
    <property type="nucleotide sequence ID" value="NZ_JAAFZH010000021.1"/>
</dbReference>
<evidence type="ECO:0000259" key="2">
    <source>
        <dbReference type="Pfam" id="PF01833"/>
    </source>
</evidence>
<dbReference type="AlphaFoldDB" id="A0A6L9LHP7"/>
<dbReference type="InterPro" id="IPR002909">
    <property type="entry name" value="IPT_dom"/>
</dbReference>